<dbReference type="Pfam" id="PF01098">
    <property type="entry name" value="FTSW_RODA_SPOVE"/>
    <property type="match status" value="1"/>
</dbReference>
<evidence type="ECO:0000256" key="4">
    <source>
        <dbReference type="ARBA" id="ARBA00022989"/>
    </source>
</evidence>
<keyword evidence="5 6" id="KW-0472">Membrane</keyword>
<dbReference type="GO" id="GO:0051301">
    <property type="term" value="P:cell division"/>
    <property type="evidence" value="ECO:0007669"/>
    <property type="project" value="UniProtKB-KW"/>
</dbReference>
<dbReference type="GO" id="GO:0015648">
    <property type="term" value="F:lipid-linked peptidoglycan transporter activity"/>
    <property type="evidence" value="ECO:0007669"/>
    <property type="project" value="TreeGrafter"/>
</dbReference>
<dbReference type="EMBL" id="JACHXW010000031">
    <property type="protein sequence ID" value="MBB3156013.1"/>
    <property type="molecule type" value="Genomic_DNA"/>
</dbReference>
<dbReference type="InterPro" id="IPR047928">
    <property type="entry name" value="Perm_prefix_1"/>
</dbReference>
<dbReference type="GO" id="GO:0005886">
    <property type="term" value="C:plasma membrane"/>
    <property type="evidence" value="ECO:0007669"/>
    <property type="project" value="TreeGrafter"/>
</dbReference>
<dbReference type="PANTHER" id="PTHR30474">
    <property type="entry name" value="CELL CYCLE PROTEIN"/>
    <property type="match status" value="1"/>
</dbReference>
<accession>A0A7W5CE64</accession>
<feature type="transmembrane region" description="Helical" evidence="6">
    <location>
        <begin position="81"/>
        <end position="103"/>
    </location>
</feature>
<feature type="transmembrane region" description="Helical" evidence="6">
    <location>
        <begin position="186"/>
        <end position="202"/>
    </location>
</feature>
<feature type="transmembrane region" description="Helical" evidence="6">
    <location>
        <begin position="341"/>
        <end position="365"/>
    </location>
</feature>
<evidence type="ECO:0000256" key="3">
    <source>
        <dbReference type="ARBA" id="ARBA00022960"/>
    </source>
</evidence>
<keyword evidence="2 6" id="KW-0812">Transmembrane</keyword>
<evidence type="ECO:0000256" key="2">
    <source>
        <dbReference type="ARBA" id="ARBA00022692"/>
    </source>
</evidence>
<dbReference type="GO" id="GO:0008360">
    <property type="term" value="P:regulation of cell shape"/>
    <property type="evidence" value="ECO:0007669"/>
    <property type="project" value="UniProtKB-KW"/>
</dbReference>
<dbReference type="PANTHER" id="PTHR30474:SF1">
    <property type="entry name" value="PEPTIDOGLYCAN GLYCOSYLTRANSFERASE MRDB"/>
    <property type="match status" value="1"/>
</dbReference>
<evidence type="ECO:0000313" key="8">
    <source>
        <dbReference type="Proteomes" id="UP000518605"/>
    </source>
</evidence>
<feature type="transmembrane region" description="Helical" evidence="6">
    <location>
        <begin position="385"/>
        <end position="409"/>
    </location>
</feature>
<evidence type="ECO:0000256" key="6">
    <source>
        <dbReference type="SAM" id="Phobius"/>
    </source>
</evidence>
<feature type="transmembrane region" description="Helical" evidence="6">
    <location>
        <begin position="214"/>
        <end position="232"/>
    </location>
</feature>
<reference evidence="7 8" key="1">
    <citation type="submission" date="2020-08" db="EMBL/GenBank/DDBJ databases">
        <title>Genomic Encyclopedia of Type Strains, Phase III (KMG-III): the genomes of soil and plant-associated and newly described type strains.</title>
        <authorList>
            <person name="Whitman W."/>
        </authorList>
    </citation>
    <scope>NUCLEOTIDE SEQUENCE [LARGE SCALE GENOMIC DNA]</scope>
    <source>
        <strain evidence="7 8">CECT 8234</strain>
    </source>
</reference>
<gene>
    <name evidence="7" type="ORF">FHS16_006129</name>
</gene>
<dbReference type="Proteomes" id="UP000518605">
    <property type="component" value="Unassembled WGS sequence"/>
</dbReference>
<feature type="transmembrane region" description="Helical" evidence="6">
    <location>
        <begin position="148"/>
        <end position="166"/>
    </location>
</feature>
<proteinExistence type="predicted"/>
<comment type="caution">
    <text evidence="7">The sequence shown here is derived from an EMBL/GenBank/DDBJ whole genome shotgun (WGS) entry which is preliminary data.</text>
</comment>
<evidence type="ECO:0000313" key="7">
    <source>
        <dbReference type="EMBL" id="MBB3156013.1"/>
    </source>
</evidence>
<dbReference type="NCBIfam" id="NF038403">
    <property type="entry name" value="perm_prefix_1"/>
    <property type="match status" value="1"/>
</dbReference>
<keyword evidence="3" id="KW-0133">Cell shape</keyword>
<dbReference type="GO" id="GO:0032153">
    <property type="term" value="C:cell division site"/>
    <property type="evidence" value="ECO:0007669"/>
    <property type="project" value="TreeGrafter"/>
</dbReference>
<feature type="transmembrane region" description="Helical" evidence="6">
    <location>
        <begin position="415"/>
        <end position="437"/>
    </location>
</feature>
<organism evidence="7 8">
    <name type="scientific">Paenibacillus endophyticus</name>
    <dbReference type="NCBI Taxonomy" id="1294268"/>
    <lineage>
        <taxon>Bacteria</taxon>
        <taxon>Bacillati</taxon>
        <taxon>Bacillota</taxon>
        <taxon>Bacilli</taxon>
        <taxon>Bacillales</taxon>
        <taxon>Paenibacillaceae</taxon>
        <taxon>Paenibacillus</taxon>
    </lineage>
</organism>
<feature type="transmembrane region" description="Helical" evidence="6">
    <location>
        <begin position="238"/>
        <end position="256"/>
    </location>
</feature>
<name>A0A7W5CE64_9BACL</name>
<sequence length="452" mass="50099">MNSKNSQPEAVRNYITKVCEHVGAKDVHPDIELEMSSHLDERIADMRSQGVQEEEAVSQAIALMGDASQIGRQLHAAHKPVMEWSLAAIVAILAGIGLIGMYAVQLAYSGEEIYEVLLFNKSFYTVIGILLLSIICFTNYQKLRRYSWHLYCATVMIMLLVSQYGISVNGSKRWFAFSSFSIDVYAFSPYLFLIAIAGLLTSGDAKSQGLLKNLIYLCKMVLLYALVPMLLYVRGSDFHDFAIYNVGLILLLVFAARAYKVALACIAAIAAAGISIVLISHQLRSFISYRYFSDSFYTMDDPGGTDYLRVSILEAIRSAGMWGQGFGTPNHTLPYLQSDSIFTYLIYSLGWVFGLGMVALAILLISKVTSVASKLKDPYAKALTIGLFSVIGFQFVWSIFMSVGLLPMLSIGMPFISYGGTNGIIELMAMGMILSVYRRRNMVSRLHQKAQL</sequence>
<keyword evidence="7" id="KW-0131">Cell cycle</keyword>
<dbReference type="RefSeq" id="WP_183571152.1">
    <property type="nucleotide sequence ID" value="NZ_CBCSLB010000043.1"/>
</dbReference>
<dbReference type="InterPro" id="IPR001182">
    <property type="entry name" value="FtsW/RodA"/>
</dbReference>
<feature type="transmembrane region" description="Helical" evidence="6">
    <location>
        <begin position="263"/>
        <end position="283"/>
    </location>
</feature>
<evidence type="ECO:0000256" key="5">
    <source>
        <dbReference type="ARBA" id="ARBA00023136"/>
    </source>
</evidence>
<keyword evidence="7" id="KW-0132">Cell division</keyword>
<dbReference type="AlphaFoldDB" id="A0A7W5CE64"/>
<evidence type="ECO:0000256" key="1">
    <source>
        <dbReference type="ARBA" id="ARBA00004141"/>
    </source>
</evidence>
<keyword evidence="4 6" id="KW-1133">Transmembrane helix</keyword>
<protein>
    <submittedName>
        <fullName evidence="7">Cell division protein FtsW (Lipid II flippase)</fullName>
    </submittedName>
</protein>
<comment type="subcellular location">
    <subcellularLocation>
        <location evidence="1">Membrane</location>
        <topology evidence="1">Multi-pass membrane protein</topology>
    </subcellularLocation>
</comment>
<feature type="transmembrane region" description="Helical" evidence="6">
    <location>
        <begin position="123"/>
        <end position="141"/>
    </location>
</feature>
<keyword evidence="8" id="KW-1185">Reference proteome</keyword>